<sequence>MKEDKDLEFLAFCKNEDLQILVDYLTTDKDGKKRYLETLTKSNAYLQCYPDHLTSMWEDIANEFQLFGGNTIANCIRKTGVTYRTILFDVCNRMKVNYNKNASIEMIEEYLLQKILTDSLEQMTAEDMKKLVMR</sequence>
<keyword evidence="3" id="KW-1185">Reference proteome</keyword>
<proteinExistence type="predicted"/>
<evidence type="ECO:0000313" key="3">
    <source>
        <dbReference type="Proteomes" id="UP000288079"/>
    </source>
</evidence>
<dbReference type="AlphaFoldDB" id="A0A401LQ36"/>
<dbReference type="Pfam" id="PF13099">
    <property type="entry name" value="DUF3944"/>
    <property type="match status" value="1"/>
</dbReference>
<gene>
    <name evidence="2" type="ORF">KGMB02408_05380</name>
</gene>
<feature type="domain" description="DUF3944" evidence="1">
    <location>
        <begin position="2"/>
        <end position="35"/>
    </location>
</feature>
<comment type="caution">
    <text evidence="2">The sequence shown here is derived from an EMBL/GenBank/DDBJ whole genome shotgun (WGS) entry which is preliminary data.</text>
</comment>
<evidence type="ECO:0000259" key="1">
    <source>
        <dbReference type="Pfam" id="PF13099"/>
    </source>
</evidence>
<reference evidence="2 3" key="1">
    <citation type="submission" date="2018-10" db="EMBL/GenBank/DDBJ databases">
        <title>Draft Genome Sequence of Bacteroides sp. KCTC 15687.</title>
        <authorList>
            <person name="Yu S.Y."/>
            <person name="Kim J.S."/>
            <person name="Oh B.S."/>
            <person name="Park S.H."/>
            <person name="Kang S.W."/>
            <person name="Park J.E."/>
            <person name="Choi S.H."/>
            <person name="Han K.I."/>
            <person name="Lee K.C."/>
            <person name="Eom M.K."/>
            <person name="Suh M.K."/>
            <person name="Lee D.H."/>
            <person name="Yoon H."/>
            <person name="Kim B."/>
            <person name="Yang S.J."/>
            <person name="Lee J.S."/>
            <person name="Lee J.H."/>
        </authorList>
    </citation>
    <scope>NUCLEOTIDE SEQUENCE [LARGE SCALE GENOMIC DNA]</scope>
    <source>
        <strain evidence="2 3">KCTC 15687</strain>
    </source>
</reference>
<dbReference type="RefSeq" id="WP_262707188.1">
    <property type="nucleotide sequence ID" value="NZ_BHWB01000001.1"/>
</dbReference>
<protein>
    <recommendedName>
        <fullName evidence="1">DUF3944 domain-containing protein</fullName>
    </recommendedName>
</protein>
<evidence type="ECO:0000313" key="2">
    <source>
        <dbReference type="EMBL" id="GCB33593.1"/>
    </source>
</evidence>
<dbReference type="Proteomes" id="UP000288079">
    <property type="component" value="Unassembled WGS sequence"/>
</dbReference>
<accession>A0A401LQ36</accession>
<dbReference type="EMBL" id="BHWB01000001">
    <property type="protein sequence ID" value="GCB33593.1"/>
    <property type="molecule type" value="Genomic_DNA"/>
</dbReference>
<organism evidence="2 3">
    <name type="scientific">Bacteroides faecalis</name>
    <dbReference type="NCBI Taxonomy" id="2447885"/>
    <lineage>
        <taxon>Bacteria</taxon>
        <taxon>Pseudomonadati</taxon>
        <taxon>Bacteroidota</taxon>
        <taxon>Bacteroidia</taxon>
        <taxon>Bacteroidales</taxon>
        <taxon>Bacteroidaceae</taxon>
        <taxon>Bacteroides</taxon>
    </lineage>
</organism>
<dbReference type="InterPro" id="IPR025217">
    <property type="entry name" value="DUF3944"/>
</dbReference>
<name>A0A401LQ36_9BACE</name>